<reference evidence="1" key="2">
    <citation type="submission" date="2021-01" db="EMBL/GenBank/DDBJ databases">
        <authorList>
            <person name="Schikora-Tamarit M.A."/>
        </authorList>
    </citation>
    <scope>NUCLEOTIDE SEQUENCE</scope>
    <source>
        <strain evidence="1">CBS2887</strain>
    </source>
</reference>
<proteinExistence type="predicted"/>
<gene>
    <name evidence="1" type="ORF">WICPIJ_001078</name>
</gene>
<comment type="caution">
    <text evidence="1">The sequence shown here is derived from an EMBL/GenBank/DDBJ whole genome shotgun (WGS) entry which is preliminary data.</text>
</comment>
<keyword evidence="2" id="KW-1185">Reference proteome</keyword>
<dbReference type="AlphaFoldDB" id="A0A9P8QC91"/>
<protein>
    <submittedName>
        <fullName evidence="1">Uncharacterized protein</fullName>
    </submittedName>
</protein>
<organism evidence="1 2">
    <name type="scientific">Wickerhamomyces pijperi</name>
    <name type="common">Yeast</name>
    <name type="synonym">Pichia pijperi</name>
    <dbReference type="NCBI Taxonomy" id="599730"/>
    <lineage>
        <taxon>Eukaryota</taxon>
        <taxon>Fungi</taxon>
        <taxon>Dikarya</taxon>
        <taxon>Ascomycota</taxon>
        <taxon>Saccharomycotina</taxon>
        <taxon>Saccharomycetes</taxon>
        <taxon>Phaffomycetales</taxon>
        <taxon>Wickerhamomycetaceae</taxon>
        <taxon>Wickerhamomyces</taxon>
    </lineage>
</organism>
<evidence type="ECO:0000313" key="2">
    <source>
        <dbReference type="Proteomes" id="UP000774326"/>
    </source>
</evidence>
<evidence type="ECO:0000313" key="1">
    <source>
        <dbReference type="EMBL" id="KAH3687922.1"/>
    </source>
</evidence>
<name>A0A9P8QC91_WICPI</name>
<sequence length="86" mass="9499">MKGREARQKRKNDKNSNVVVPEVGIPSWILVVKSAPKIACSINFTVNPPNQACTEYQTIAMTVLFKITQMEPKIPNEALVATGKDT</sequence>
<reference evidence="1" key="1">
    <citation type="journal article" date="2021" name="Open Biol.">
        <title>Shared evolutionary footprints suggest mitochondrial oxidative damage underlies multiple complex I losses in fungi.</title>
        <authorList>
            <person name="Schikora-Tamarit M.A."/>
            <person name="Marcet-Houben M."/>
            <person name="Nosek J."/>
            <person name="Gabaldon T."/>
        </authorList>
    </citation>
    <scope>NUCLEOTIDE SEQUENCE</scope>
    <source>
        <strain evidence="1">CBS2887</strain>
    </source>
</reference>
<dbReference type="EMBL" id="JAEUBG010000593">
    <property type="protein sequence ID" value="KAH3687922.1"/>
    <property type="molecule type" value="Genomic_DNA"/>
</dbReference>
<accession>A0A9P8QC91</accession>
<dbReference type="Proteomes" id="UP000774326">
    <property type="component" value="Unassembled WGS sequence"/>
</dbReference>